<evidence type="ECO:0000259" key="1">
    <source>
        <dbReference type="PROSITE" id="PS51148"/>
    </source>
</evidence>
<sequence>MKDGKTRADIKPGVLVNIVLKKDQRSGLLTEGIVKDLLTSAAFHHRGIKVRLTDGQIGRVQEVIEDDF</sequence>
<dbReference type="RefSeq" id="WP_225552515.1">
    <property type="nucleotide sequence ID" value="NZ_JADEYP010000012.1"/>
</dbReference>
<dbReference type="Pfam" id="PF09962">
    <property type="entry name" value="DUF2196"/>
    <property type="match status" value="1"/>
</dbReference>
<dbReference type="NCBIfam" id="TIGR03833">
    <property type="entry name" value="YwbE family protein"/>
    <property type="match status" value="1"/>
</dbReference>
<dbReference type="PROSITE" id="PS51148">
    <property type="entry name" value="AXH"/>
    <property type="match status" value="1"/>
</dbReference>
<proteinExistence type="predicted"/>
<organism evidence="2 3">
    <name type="scientific">Sphingobacterium bovistauri</name>
    <dbReference type="NCBI Taxonomy" id="2781959"/>
    <lineage>
        <taxon>Bacteria</taxon>
        <taxon>Pseudomonadati</taxon>
        <taxon>Bacteroidota</taxon>
        <taxon>Sphingobacteriia</taxon>
        <taxon>Sphingobacteriales</taxon>
        <taxon>Sphingobacteriaceae</taxon>
        <taxon>Sphingobacterium</taxon>
    </lineage>
</organism>
<evidence type="ECO:0000313" key="2">
    <source>
        <dbReference type="EMBL" id="MCA5005102.1"/>
    </source>
</evidence>
<keyword evidence="3" id="KW-1185">Reference proteome</keyword>
<comment type="caution">
    <text evidence="2">The sequence shown here is derived from an EMBL/GenBank/DDBJ whole genome shotgun (WGS) entry which is preliminary data.</text>
</comment>
<dbReference type="InterPro" id="IPR019240">
    <property type="entry name" value="DUF2196"/>
</dbReference>
<dbReference type="InterPro" id="IPR003652">
    <property type="entry name" value="Ataxin_AXH_dom"/>
</dbReference>
<protein>
    <submittedName>
        <fullName evidence="2">YwbE family protein</fullName>
    </submittedName>
</protein>
<name>A0ABS7Z691_9SPHI</name>
<reference evidence="2" key="1">
    <citation type="submission" date="2020-10" db="EMBL/GenBank/DDBJ databases">
        <authorList>
            <person name="Lu T."/>
            <person name="Wang Q."/>
            <person name="Han X."/>
        </authorList>
    </citation>
    <scope>NUCLEOTIDE SEQUENCE</scope>
    <source>
        <strain evidence="2">WQ 366</strain>
    </source>
</reference>
<feature type="domain" description="AXH" evidence="1">
    <location>
        <begin position="32"/>
        <end position="68"/>
    </location>
</feature>
<dbReference type="PANTHER" id="PTHR40069:SF1">
    <property type="entry name" value="YWBE PROTEIN"/>
    <property type="match status" value="1"/>
</dbReference>
<evidence type="ECO:0000313" key="3">
    <source>
        <dbReference type="Proteomes" id="UP001165302"/>
    </source>
</evidence>
<dbReference type="EMBL" id="JADEYP010000012">
    <property type="protein sequence ID" value="MCA5005102.1"/>
    <property type="molecule type" value="Genomic_DNA"/>
</dbReference>
<dbReference type="PANTHER" id="PTHR40069">
    <property type="entry name" value="YWBE PROTEIN"/>
    <property type="match status" value="1"/>
</dbReference>
<gene>
    <name evidence="2" type="ORF">IPZ78_08050</name>
</gene>
<dbReference type="Proteomes" id="UP001165302">
    <property type="component" value="Unassembled WGS sequence"/>
</dbReference>
<accession>A0ABS7Z691</accession>